<accession>A0A371B3S4</accession>
<dbReference type="PRINTS" id="PR00081">
    <property type="entry name" value="GDHRDH"/>
</dbReference>
<dbReference type="InterPro" id="IPR002347">
    <property type="entry name" value="SDR_fam"/>
</dbReference>
<dbReference type="InterPro" id="IPR036291">
    <property type="entry name" value="NAD(P)-bd_dom_sf"/>
</dbReference>
<dbReference type="GO" id="GO:0032787">
    <property type="term" value="P:monocarboxylic acid metabolic process"/>
    <property type="evidence" value="ECO:0007669"/>
    <property type="project" value="UniProtKB-ARBA"/>
</dbReference>
<reference evidence="4" key="1">
    <citation type="submission" date="2018-08" db="EMBL/GenBank/DDBJ databases">
        <authorList>
            <person name="Kim S.-J."/>
            <person name="Jung G.-Y."/>
        </authorList>
    </citation>
    <scope>NUCLEOTIDE SEQUENCE [LARGE SCALE GENOMIC DNA]</scope>
    <source>
        <strain evidence="4">GY_H</strain>
    </source>
</reference>
<dbReference type="PRINTS" id="PR00080">
    <property type="entry name" value="SDRFAMILY"/>
</dbReference>
<comment type="caution">
    <text evidence="3">The sequence shown here is derived from an EMBL/GenBank/DDBJ whole genome shotgun (WGS) entry which is preliminary data.</text>
</comment>
<gene>
    <name evidence="3" type="ORF">DXH78_16780</name>
</gene>
<dbReference type="SUPFAM" id="SSF51735">
    <property type="entry name" value="NAD(P)-binding Rossmann-fold domains"/>
    <property type="match status" value="1"/>
</dbReference>
<protein>
    <submittedName>
        <fullName evidence="3">SDR family NAD(P)-dependent oxidoreductase</fullName>
    </submittedName>
</protein>
<sequence>MLEGRCALVTGSIGGLGYAIAQALAEAGASIVLNALADRATGDAAAHRLSSDTGRNVVFDGADLTDVAAIERMFGNAQARFGTVDIVVNNAVVRHFSPVDQFRTEDWDRSMAVNVSAAFHCIRLAVPGMRAKGWGRIINMSSIFGARGAENRIDYVTSKTALLGMTRAVAIETALTGITCNAISPGAVPTPALLARVHEQAAGEGIIAAEAERRYAAARHPTERFVNPANVGVLAVFLCSPAAKDITGATLPMDGGWQAR</sequence>
<dbReference type="Proteomes" id="UP000263993">
    <property type="component" value="Unassembled WGS sequence"/>
</dbReference>
<proteinExistence type="inferred from homology"/>
<keyword evidence="4" id="KW-1185">Reference proteome</keyword>
<dbReference type="PANTHER" id="PTHR42879">
    <property type="entry name" value="3-OXOACYL-(ACYL-CARRIER-PROTEIN) REDUCTASE"/>
    <property type="match status" value="1"/>
</dbReference>
<name>A0A371B3S4_9BRAD</name>
<dbReference type="InterPro" id="IPR050259">
    <property type="entry name" value="SDR"/>
</dbReference>
<feature type="domain" description="Ketoreductase" evidence="2">
    <location>
        <begin position="5"/>
        <end position="186"/>
    </location>
</feature>
<dbReference type="SMART" id="SM00822">
    <property type="entry name" value="PKS_KR"/>
    <property type="match status" value="1"/>
</dbReference>
<dbReference type="AlphaFoldDB" id="A0A371B3S4"/>
<dbReference type="OrthoDB" id="9804774at2"/>
<evidence type="ECO:0000256" key="1">
    <source>
        <dbReference type="ARBA" id="ARBA00006484"/>
    </source>
</evidence>
<evidence type="ECO:0000313" key="3">
    <source>
        <dbReference type="EMBL" id="RDV02245.1"/>
    </source>
</evidence>
<dbReference type="Gene3D" id="3.40.50.720">
    <property type="entry name" value="NAD(P)-binding Rossmann-like Domain"/>
    <property type="match status" value="1"/>
</dbReference>
<comment type="similarity">
    <text evidence="1">Belongs to the short-chain dehydrogenases/reductases (SDR) family.</text>
</comment>
<dbReference type="FunFam" id="3.40.50.720:FF:000084">
    <property type="entry name" value="Short-chain dehydrogenase reductase"/>
    <property type="match status" value="1"/>
</dbReference>
<organism evidence="3 4">
    <name type="scientific">Undibacter mobilis</name>
    <dbReference type="NCBI Taxonomy" id="2292256"/>
    <lineage>
        <taxon>Bacteria</taxon>
        <taxon>Pseudomonadati</taxon>
        <taxon>Pseudomonadota</taxon>
        <taxon>Alphaproteobacteria</taxon>
        <taxon>Hyphomicrobiales</taxon>
        <taxon>Nitrobacteraceae</taxon>
        <taxon>Undibacter</taxon>
    </lineage>
</organism>
<dbReference type="EMBL" id="QRGO01000002">
    <property type="protein sequence ID" value="RDV02245.1"/>
    <property type="molecule type" value="Genomic_DNA"/>
</dbReference>
<dbReference type="RefSeq" id="WP_115518367.1">
    <property type="nucleotide sequence ID" value="NZ_QRGO01000002.1"/>
</dbReference>
<dbReference type="InterPro" id="IPR057326">
    <property type="entry name" value="KR_dom"/>
</dbReference>
<evidence type="ECO:0000259" key="2">
    <source>
        <dbReference type="SMART" id="SM00822"/>
    </source>
</evidence>
<dbReference type="InterPro" id="IPR020904">
    <property type="entry name" value="Sc_DH/Rdtase_CS"/>
</dbReference>
<dbReference type="PROSITE" id="PS00061">
    <property type="entry name" value="ADH_SHORT"/>
    <property type="match status" value="1"/>
</dbReference>
<evidence type="ECO:0000313" key="4">
    <source>
        <dbReference type="Proteomes" id="UP000263993"/>
    </source>
</evidence>
<dbReference type="PANTHER" id="PTHR42879:SF2">
    <property type="entry name" value="3-OXOACYL-[ACYL-CARRIER-PROTEIN] REDUCTASE FABG"/>
    <property type="match status" value="1"/>
</dbReference>
<dbReference type="Pfam" id="PF13561">
    <property type="entry name" value="adh_short_C2"/>
    <property type="match status" value="1"/>
</dbReference>